<dbReference type="InterPro" id="IPR029044">
    <property type="entry name" value="Nucleotide-diphossugar_trans"/>
</dbReference>
<dbReference type="GO" id="GO:0016740">
    <property type="term" value="F:transferase activity"/>
    <property type="evidence" value="ECO:0007669"/>
    <property type="project" value="UniProtKB-KW"/>
</dbReference>
<dbReference type="SUPFAM" id="SSF53448">
    <property type="entry name" value="Nucleotide-diphospho-sugar transferases"/>
    <property type="match status" value="1"/>
</dbReference>
<proteinExistence type="predicted"/>
<dbReference type="Proteomes" id="UP000285777">
    <property type="component" value="Unassembled WGS sequence"/>
</dbReference>
<feature type="domain" description="Glycosyltransferase 2-like" evidence="1">
    <location>
        <begin position="4"/>
        <end position="160"/>
    </location>
</feature>
<dbReference type="EMBL" id="QRLF01000032">
    <property type="protein sequence ID" value="RHI87365.1"/>
    <property type="molecule type" value="Genomic_DNA"/>
</dbReference>
<dbReference type="AlphaFoldDB" id="A0A415BLZ3"/>
<dbReference type="PANTHER" id="PTHR43685">
    <property type="entry name" value="GLYCOSYLTRANSFERASE"/>
    <property type="match status" value="1"/>
</dbReference>
<dbReference type="InterPro" id="IPR050834">
    <property type="entry name" value="Glycosyltransf_2"/>
</dbReference>
<dbReference type="InterPro" id="IPR001173">
    <property type="entry name" value="Glyco_trans_2-like"/>
</dbReference>
<comment type="caution">
    <text evidence="2">The sequence shown here is derived from an EMBL/GenBank/DDBJ whole genome shotgun (WGS) entry which is preliminary data.</text>
</comment>
<dbReference type="PANTHER" id="PTHR43685:SF11">
    <property type="entry name" value="GLYCOSYLTRANSFERASE TAGX-RELATED"/>
    <property type="match status" value="1"/>
</dbReference>
<evidence type="ECO:0000313" key="3">
    <source>
        <dbReference type="Proteomes" id="UP000285777"/>
    </source>
</evidence>
<evidence type="ECO:0000313" key="2">
    <source>
        <dbReference type="EMBL" id="RHI87365.1"/>
    </source>
</evidence>
<evidence type="ECO:0000259" key="1">
    <source>
        <dbReference type="Pfam" id="PF00535"/>
    </source>
</evidence>
<keyword evidence="2" id="KW-0808">Transferase</keyword>
<accession>A0A415BLZ3</accession>
<protein>
    <submittedName>
        <fullName evidence="2">Glycosyltransferase family 2 protein</fullName>
    </submittedName>
</protein>
<name>A0A415BLZ3_PHOVU</name>
<organism evidence="2 3">
    <name type="scientific">Phocaeicola vulgatus</name>
    <name type="common">Bacteroides vulgatus</name>
    <dbReference type="NCBI Taxonomy" id="821"/>
    <lineage>
        <taxon>Bacteria</taxon>
        <taxon>Pseudomonadati</taxon>
        <taxon>Bacteroidota</taxon>
        <taxon>Bacteroidia</taxon>
        <taxon>Bacteroidales</taxon>
        <taxon>Bacteroidaceae</taxon>
        <taxon>Phocaeicola</taxon>
    </lineage>
</organism>
<dbReference type="RefSeq" id="WP_117596619.1">
    <property type="nucleotide sequence ID" value="NZ_JABDSJ010000062.1"/>
</dbReference>
<dbReference type="CDD" id="cd04196">
    <property type="entry name" value="GT_2_like_d"/>
    <property type="match status" value="1"/>
</dbReference>
<reference evidence="2 3" key="1">
    <citation type="submission" date="2018-08" db="EMBL/GenBank/DDBJ databases">
        <title>A genome reference for cultivated species of the human gut microbiota.</title>
        <authorList>
            <person name="Zou Y."/>
            <person name="Xue W."/>
            <person name="Luo G."/>
        </authorList>
    </citation>
    <scope>NUCLEOTIDE SEQUENCE [LARGE SCALE GENOMIC DNA]</scope>
    <source>
        <strain evidence="2 3">AM13-21</strain>
    </source>
</reference>
<dbReference type="Gene3D" id="3.90.550.10">
    <property type="entry name" value="Spore Coat Polysaccharide Biosynthesis Protein SpsA, Chain A"/>
    <property type="match status" value="1"/>
</dbReference>
<gene>
    <name evidence="2" type="ORF">DW150_17120</name>
</gene>
<dbReference type="Pfam" id="PF00535">
    <property type="entry name" value="Glycos_transf_2"/>
    <property type="match status" value="1"/>
</dbReference>
<sequence>MKISVCLATFNGEKYLQQQIESILIQLGDNDELIISDDGSSDQTLNIIESFSDKRIHIFHNKMNHGFIGNFENALRIATGDYIFLSDQDDVWSSDKLRISLQALEKADLIVHDAEMIDGMGNSLGKNYYSMMHSGTGFLRNWLYTRFLGCCMAFNRKVLNACLPFPKYITGHDYWIGMYALLKFRVRFIPERLVYYRRHGNNVSSSSEKSKNTWAYKIIIKRLGIIWALINK</sequence>